<dbReference type="SMART" id="SM00219">
    <property type="entry name" value="TyrKc"/>
    <property type="match status" value="1"/>
</dbReference>
<dbReference type="PROSITE" id="PS00107">
    <property type="entry name" value="PROTEIN_KINASE_ATP"/>
    <property type="match status" value="1"/>
</dbReference>
<keyword evidence="13" id="KW-1185">Reference proteome</keyword>
<dbReference type="GO" id="GO:0005524">
    <property type="term" value="F:ATP binding"/>
    <property type="evidence" value="ECO:0007669"/>
    <property type="project" value="UniProtKB-UniRule"/>
</dbReference>
<dbReference type="Gene3D" id="1.10.510.10">
    <property type="entry name" value="Transferase(Phosphotransferase) domain 1"/>
    <property type="match status" value="2"/>
</dbReference>
<dbReference type="GO" id="GO:0004674">
    <property type="term" value="F:protein serine/threonine kinase activity"/>
    <property type="evidence" value="ECO:0007669"/>
    <property type="project" value="UniProtKB-KW"/>
</dbReference>
<evidence type="ECO:0000256" key="4">
    <source>
        <dbReference type="ARBA" id="ARBA00022741"/>
    </source>
</evidence>
<keyword evidence="4 9" id="KW-0547">Nucleotide-binding</keyword>
<keyword evidence="2 10" id="KW-0723">Serine/threonine-protein kinase</keyword>
<gene>
    <name evidence="12" type="ORF">HHK36_010860</name>
</gene>
<evidence type="ECO:0000256" key="9">
    <source>
        <dbReference type="PROSITE-ProRule" id="PRU10141"/>
    </source>
</evidence>
<evidence type="ECO:0000256" key="10">
    <source>
        <dbReference type="RuleBase" id="RU000304"/>
    </source>
</evidence>
<comment type="catalytic activity">
    <reaction evidence="7">
        <text>L-threonyl-[protein] + ATP = O-phospho-L-threonyl-[protein] + ADP + H(+)</text>
        <dbReference type="Rhea" id="RHEA:46608"/>
        <dbReference type="Rhea" id="RHEA-COMP:11060"/>
        <dbReference type="Rhea" id="RHEA-COMP:11605"/>
        <dbReference type="ChEBI" id="CHEBI:15378"/>
        <dbReference type="ChEBI" id="CHEBI:30013"/>
        <dbReference type="ChEBI" id="CHEBI:30616"/>
        <dbReference type="ChEBI" id="CHEBI:61977"/>
        <dbReference type="ChEBI" id="CHEBI:456216"/>
        <dbReference type="EC" id="2.7.11.1"/>
    </reaction>
</comment>
<organism evidence="12 13">
    <name type="scientific">Tetracentron sinense</name>
    <name type="common">Spur-leaf</name>
    <dbReference type="NCBI Taxonomy" id="13715"/>
    <lineage>
        <taxon>Eukaryota</taxon>
        <taxon>Viridiplantae</taxon>
        <taxon>Streptophyta</taxon>
        <taxon>Embryophyta</taxon>
        <taxon>Tracheophyta</taxon>
        <taxon>Spermatophyta</taxon>
        <taxon>Magnoliopsida</taxon>
        <taxon>Trochodendrales</taxon>
        <taxon>Trochodendraceae</taxon>
        <taxon>Tetracentron</taxon>
    </lineage>
</organism>
<comment type="similarity">
    <text evidence="10">Belongs to the protein kinase superfamily.</text>
</comment>
<feature type="domain" description="Protein kinase" evidence="11">
    <location>
        <begin position="1"/>
        <end position="173"/>
    </location>
</feature>
<dbReference type="FunFam" id="1.10.510.10:FF:001023">
    <property type="entry name" value="Os07g0541700 protein"/>
    <property type="match status" value="1"/>
</dbReference>
<dbReference type="Pfam" id="PF00069">
    <property type="entry name" value="Pkinase"/>
    <property type="match status" value="1"/>
</dbReference>
<comment type="catalytic activity">
    <reaction evidence="8">
        <text>L-seryl-[protein] + ATP = O-phospho-L-seryl-[protein] + ADP + H(+)</text>
        <dbReference type="Rhea" id="RHEA:17989"/>
        <dbReference type="Rhea" id="RHEA-COMP:9863"/>
        <dbReference type="Rhea" id="RHEA-COMP:11604"/>
        <dbReference type="ChEBI" id="CHEBI:15378"/>
        <dbReference type="ChEBI" id="CHEBI:29999"/>
        <dbReference type="ChEBI" id="CHEBI:30616"/>
        <dbReference type="ChEBI" id="CHEBI:83421"/>
        <dbReference type="ChEBI" id="CHEBI:456216"/>
        <dbReference type="EC" id="2.7.11.1"/>
    </reaction>
</comment>
<dbReference type="EMBL" id="JABCRI010000007">
    <property type="protein sequence ID" value="KAF8402770.1"/>
    <property type="molecule type" value="Genomic_DNA"/>
</dbReference>
<evidence type="ECO:0000313" key="12">
    <source>
        <dbReference type="EMBL" id="KAF8402770.1"/>
    </source>
</evidence>
<dbReference type="PROSITE" id="PS50011">
    <property type="entry name" value="PROTEIN_KINASE_DOM"/>
    <property type="match status" value="1"/>
</dbReference>
<dbReference type="SUPFAM" id="SSF56112">
    <property type="entry name" value="Protein kinase-like (PK-like)"/>
    <property type="match status" value="1"/>
</dbReference>
<dbReference type="InterPro" id="IPR017441">
    <property type="entry name" value="Protein_kinase_ATP_BS"/>
</dbReference>
<dbReference type="EC" id="2.7.11.1" evidence="1"/>
<evidence type="ECO:0000256" key="6">
    <source>
        <dbReference type="ARBA" id="ARBA00022840"/>
    </source>
</evidence>
<dbReference type="InterPro" id="IPR020635">
    <property type="entry name" value="Tyr_kinase_cat_dom"/>
</dbReference>
<evidence type="ECO:0000259" key="11">
    <source>
        <dbReference type="PROSITE" id="PS50011"/>
    </source>
</evidence>
<reference evidence="12 13" key="1">
    <citation type="submission" date="2020-04" db="EMBL/GenBank/DDBJ databases">
        <title>Plant Genome Project.</title>
        <authorList>
            <person name="Zhang R.-G."/>
        </authorList>
    </citation>
    <scope>NUCLEOTIDE SEQUENCE [LARGE SCALE GENOMIC DNA]</scope>
    <source>
        <strain evidence="12">YNK0</strain>
        <tissue evidence="12">Leaf</tissue>
    </source>
</reference>
<evidence type="ECO:0000256" key="7">
    <source>
        <dbReference type="ARBA" id="ARBA00047899"/>
    </source>
</evidence>
<evidence type="ECO:0000313" key="13">
    <source>
        <dbReference type="Proteomes" id="UP000655225"/>
    </source>
</evidence>
<evidence type="ECO:0000256" key="5">
    <source>
        <dbReference type="ARBA" id="ARBA00022777"/>
    </source>
</evidence>
<accession>A0A834Z9A8</accession>
<sequence length="173" mass="18946">MRKKLIDPKPGCFVSQFVSDQLISVLPAQRLVSSLSDAATEAAHCFALSEIDDATRKFEKKIGSGGFGVVYYGKMKDGKEIAVKVLTRPLTRERSISWIKRLEIAEDAAKGIEYLHTGCVPTIIHRDLKSSNILLDKHMKAKVSDFGLSKLAVDGATHVSSIVRGTVGYLDPE</sequence>
<dbReference type="OrthoDB" id="2013824at2759"/>
<dbReference type="InterPro" id="IPR000719">
    <property type="entry name" value="Prot_kinase_dom"/>
</dbReference>
<dbReference type="PROSITE" id="PS00108">
    <property type="entry name" value="PROTEIN_KINASE_ST"/>
    <property type="match status" value="1"/>
</dbReference>
<keyword evidence="3" id="KW-0808">Transferase</keyword>
<dbReference type="InterPro" id="IPR008271">
    <property type="entry name" value="Ser/Thr_kinase_AS"/>
</dbReference>
<dbReference type="Proteomes" id="UP000655225">
    <property type="component" value="Unassembled WGS sequence"/>
</dbReference>
<keyword evidence="5" id="KW-0418">Kinase</keyword>
<proteinExistence type="inferred from homology"/>
<evidence type="ECO:0000256" key="1">
    <source>
        <dbReference type="ARBA" id="ARBA00012513"/>
    </source>
</evidence>
<dbReference type="InterPro" id="IPR011009">
    <property type="entry name" value="Kinase-like_dom_sf"/>
</dbReference>
<comment type="caution">
    <text evidence="12">The sequence shown here is derived from an EMBL/GenBank/DDBJ whole genome shotgun (WGS) entry which is preliminary data.</text>
</comment>
<evidence type="ECO:0000256" key="2">
    <source>
        <dbReference type="ARBA" id="ARBA00022527"/>
    </source>
</evidence>
<dbReference type="PANTHER" id="PTHR47989:SF66">
    <property type="entry name" value="DNA HELICASE"/>
    <property type="match status" value="1"/>
</dbReference>
<protein>
    <recommendedName>
        <fullName evidence="1">non-specific serine/threonine protein kinase</fullName>
        <ecNumber evidence="1">2.7.11.1</ecNumber>
    </recommendedName>
</protein>
<dbReference type="PANTHER" id="PTHR47989">
    <property type="entry name" value="OS01G0750732 PROTEIN"/>
    <property type="match status" value="1"/>
</dbReference>
<evidence type="ECO:0000256" key="8">
    <source>
        <dbReference type="ARBA" id="ARBA00048679"/>
    </source>
</evidence>
<dbReference type="OMA" id="ARLKITI"/>
<keyword evidence="6 9" id="KW-0067">ATP-binding</keyword>
<feature type="binding site" evidence="9">
    <location>
        <position position="84"/>
    </location>
    <ligand>
        <name>ATP</name>
        <dbReference type="ChEBI" id="CHEBI:30616"/>
    </ligand>
</feature>
<dbReference type="GO" id="GO:0004713">
    <property type="term" value="F:protein tyrosine kinase activity"/>
    <property type="evidence" value="ECO:0007669"/>
    <property type="project" value="InterPro"/>
</dbReference>
<dbReference type="AlphaFoldDB" id="A0A834Z9A8"/>
<name>A0A834Z9A8_TETSI</name>
<evidence type="ECO:0000256" key="3">
    <source>
        <dbReference type="ARBA" id="ARBA00022679"/>
    </source>
</evidence>